<sequence length="125" mass="14734">MHTGGFIADDKKKHAIGFAIPLQSIIKNIIKQLDSRESLDAMFRFIEAAAQNPHLEEYLKEFAESLMRNPSDENAEMLVKICFETKRNGMLNLFQMIQEKLDKNKKYFEQILQKIDRYRAHQEEE</sequence>
<evidence type="ECO:0000313" key="1">
    <source>
        <dbReference type="EMBL" id="KAG9262741.1"/>
    </source>
</evidence>
<reference evidence="1 2" key="1">
    <citation type="submission" date="2021-07" db="EMBL/GenBank/DDBJ databases">
        <authorList>
            <person name="Imarazene B."/>
            <person name="Zahm M."/>
            <person name="Klopp C."/>
            <person name="Cabau C."/>
            <person name="Beille S."/>
            <person name="Jouanno E."/>
            <person name="Castinel A."/>
            <person name="Lluch J."/>
            <person name="Gil L."/>
            <person name="Kuchtly C."/>
            <person name="Lopez Roques C."/>
            <person name="Donnadieu C."/>
            <person name="Parrinello H."/>
            <person name="Journot L."/>
            <person name="Du K."/>
            <person name="Schartl M."/>
            <person name="Retaux S."/>
            <person name="Guiguen Y."/>
        </authorList>
    </citation>
    <scope>NUCLEOTIDE SEQUENCE [LARGE SCALE GENOMIC DNA]</scope>
    <source>
        <strain evidence="1">Pach_M1</strain>
        <tissue evidence="1">Testis</tissue>
    </source>
</reference>
<dbReference type="EMBL" id="JAICCE010000021">
    <property type="protein sequence ID" value="KAG9262741.1"/>
    <property type="molecule type" value="Genomic_DNA"/>
</dbReference>
<gene>
    <name evidence="1" type="ORF">AMEX_G24565</name>
</gene>
<accession>A0A8T2L142</accession>
<comment type="caution">
    <text evidence="1">The sequence shown here is derived from an EMBL/GenBank/DDBJ whole genome shotgun (WGS) entry which is preliminary data.</text>
</comment>
<proteinExistence type="predicted"/>
<dbReference type="Proteomes" id="UP000752171">
    <property type="component" value="Unassembled WGS sequence"/>
</dbReference>
<name>A0A8T2L142_ASTMX</name>
<organism evidence="1 2">
    <name type="scientific">Astyanax mexicanus</name>
    <name type="common">Blind cave fish</name>
    <name type="synonym">Astyanax fasciatus mexicanus</name>
    <dbReference type="NCBI Taxonomy" id="7994"/>
    <lineage>
        <taxon>Eukaryota</taxon>
        <taxon>Metazoa</taxon>
        <taxon>Chordata</taxon>
        <taxon>Craniata</taxon>
        <taxon>Vertebrata</taxon>
        <taxon>Euteleostomi</taxon>
        <taxon>Actinopterygii</taxon>
        <taxon>Neopterygii</taxon>
        <taxon>Teleostei</taxon>
        <taxon>Ostariophysi</taxon>
        <taxon>Characiformes</taxon>
        <taxon>Characoidei</taxon>
        <taxon>Acestrorhamphidae</taxon>
        <taxon>Acestrorhamphinae</taxon>
        <taxon>Astyanax</taxon>
    </lineage>
</organism>
<protein>
    <submittedName>
        <fullName evidence="1">Protein FAM111A-like</fullName>
    </submittedName>
</protein>
<dbReference type="AlphaFoldDB" id="A0A8T2L142"/>
<evidence type="ECO:0000313" key="2">
    <source>
        <dbReference type="Proteomes" id="UP000752171"/>
    </source>
</evidence>